<evidence type="ECO:0000313" key="1">
    <source>
        <dbReference type="EMBL" id="NGM23554.1"/>
    </source>
</evidence>
<gene>
    <name evidence="1" type="ORF">G3576_26310</name>
</gene>
<protein>
    <submittedName>
        <fullName evidence="1">Transposase</fullName>
    </submittedName>
</protein>
<reference evidence="1 2" key="1">
    <citation type="submission" date="2020-02" db="EMBL/GenBank/DDBJ databases">
        <authorList>
            <person name="Kim H.M."/>
            <person name="Jeon C.O."/>
        </authorList>
    </citation>
    <scope>NUCLEOTIDE SEQUENCE [LARGE SCALE GENOMIC DNA]</scope>
    <source>
        <strain evidence="1 2">PeD5</strain>
    </source>
</reference>
<keyword evidence="2" id="KW-1185">Reference proteome</keyword>
<reference evidence="1 2" key="2">
    <citation type="submission" date="2020-03" db="EMBL/GenBank/DDBJ databases">
        <title>Roseomonas stagni sp. nov., isolated from pond water in Japan.</title>
        <authorList>
            <person name="Furuhata K."/>
            <person name="Miyamoto H."/>
            <person name="Goto K."/>
        </authorList>
    </citation>
    <scope>NUCLEOTIDE SEQUENCE [LARGE SCALE GENOMIC DNA]</scope>
    <source>
        <strain evidence="1 2">PeD5</strain>
    </source>
</reference>
<evidence type="ECO:0000313" key="2">
    <source>
        <dbReference type="Proteomes" id="UP000475385"/>
    </source>
</evidence>
<proteinExistence type="predicted"/>
<comment type="caution">
    <text evidence="1">The sequence shown here is derived from an EMBL/GenBank/DDBJ whole genome shotgun (WGS) entry which is preliminary data.</text>
</comment>
<dbReference type="Proteomes" id="UP000475385">
    <property type="component" value="Unassembled WGS sequence"/>
</dbReference>
<dbReference type="AlphaFoldDB" id="A0A6M1LVQ7"/>
<accession>A0A6M1LVQ7</accession>
<organism evidence="1 2">
    <name type="scientific">Falsiroseomonas algicola</name>
    <dbReference type="NCBI Taxonomy" id="2716930"/>
    <lineage>
        <taxon>Bacteria</taxon>
        <taxon>Pseudomonadati</taxon>
        <taxon>Pseudomonadota</taxon>
        <taxon>Alphaproteobacteria</taxon>
        <taxon>Acetobacterales</taxon>
        <taxon>Roseomonadaceae</taxon>
        <taxon>Falsiroseomonas</taxon>
    </lineage>
</organism>
<dbReference type="RefSeq" id="WP_164697474.1">
    <property type="nucleotide sequence ID" value="NZ_JAAIKB010000016.1"/>
</dbReference>
<dbReference type="EMBL" id="JAAIKB010000016">
    <property type="protein sequence ID" value="NGM23554.1"/>
    <property type="molecule type" value="Genomic_DNA"/>
</dbReference>
<name>A0A6M1LVQ7_9PROT</name>
<sequence>MLPLRPTPSHPWSPLTDAERHVLEPYLLPQKPKTGRPPRNRRAIWDAIF</sequence>